<organism evidence="6 7">
    <name type="scientific">Fodinisporobacter ferrooxydans</name>
    <dbReference type="NCBI Taxonomy" id="2901836"/>
    <lineage>
        <taxon>Bacteria</taxon>
        <taxon>Bacillati</taxon>
        <taxon>Bacillota</taxon>
        <taxon>Bacilli</taxon>
        <taxon>Bacillales</taxon>
        <taxon>Alicyclobacillaceae</taxon>
        <taxon>Fodinisporobacter</taxon>
    </lineage>
</organism>
<dbReference type="RefSeq" id="WP_347437696.1">
    <property type="nucleotide sequence ID" value="NZ_CP089291.1"/>
</dbReference>
<feature type="domain" description="3-hydroxyacyl-CoA dehydrogenase C-terminal" evidence="4">
    <location>
        <begin position="186"/>
        <end position="281"/>
    </location>
</feature>
<evidence type="ECO:0000313" key="7">
    <source>
        <dbReference type="Proteomes" id="UP000830167"/>
    </source>
</evidence>
<dbReference type="EMBL" id="CP089291">
    <property type="protein sequence ID" value="UOF91003.1"/>
    <property type="molecule type" value="Genomic_DNA"/>
</dbReference>
<dbReference type="InterPro" id="IPR008927">
    <property type="entry name" value="6-PGluconate_DH-like_C_sf"/>
</dbReference>
<dbReference type="SUPFAM" id="SSF51735">
    <property type="entry name" value="NAD(P)-binding Rossmann-fold domains"/>
    <property type="match status" value="1"/>
</dbReference>
<dbReference type="PROSITE" id="PS00067">
    <property type="entry name" value="3HCDH"/>
    <property type="match status" value="1"/>
</dbReference>
<evidence type="ECO:0000313" key="6">
    <source>
        <dbReference type="EMBL" id="UOF91003.1"/>
    </source>
</evidence>
<dbReference type="SUPFAM" id="SSF48179">
    <property type="entry name" value="6-phosphogluconate dehydrogenase C-terminal domain-like"/>
    <property type="match status" value="1"/>
</dbReference>
<comment type="similarity">
    <text evidence="2">Belongs to the 3-hydroxyacyl-CoA dehydrogenase family.</text>
</comment>
<accession>A0ABY4CKG1</accession>
<dbReference type="Proteomes" id="UP000830167">
    <property type="component" value="Chromosome"/>
</dbReference>
<sequence length="290" mass="31894">MEIKNVGVVGAGLMGTGIAQVIAEAGYTTKWVDVSPCQMEKGRDNIKRLLQRKVEKGRCEAQHVDETLSRLQNFSKLEDIADVDLVIEAVPEILELKKKVFTQLDEIIQPKAILASNTSALSVAAISSATKRPEQVIGAHFFYPVPVLGLLEVTPGLLTSEEVFQTVMDFGKSIGKTPVACKDYPGFIVNRILIPMVNEAIYLVMEGVKPEDVDAAMKIGANHPMGPITLADFVGLETLLATMEGLYYGFRDSKYRPCPLLVKMVEAGTLGRKTGRGFYKYNEKGEKILW</sequence>
<evidence type="ECO:0000259" key="5">
    <source>
        <dbReference type="Pfam" id="PF02737"/>
    </source>
</evidence>
<evidence type="ECO:0000256" key="3">
    <source>
        <dbReference type="ARBA" id="ARBA00023002"/>
    </source>
</evidence>
<dbReference type="InterPro" id="IPR013328">
    <property type="entry name" value="6PGD_dom2"/>
</dbReference>
<evidence type="ECO:0000256" key="1">
    <source>
        <dbReference type="ARBA" id="ARBA00005086"/>
    </source>
</evidence>
<dbReference type="Gene3D" id="3.40.50.720">
    <property type="entry name" value="NAD(P)-binding Rossmann-like Domain"/>
    <property type="match status" value="1"/>
</dbReference>
<dbReference type="PANTHER" id="PTHR48075">
    <property type="entry name" value="3-HYDROXYACYL-COA DEHYDROGENASE FAMILY PROTEIN"/>
    <property type="match status" value="1"/>
</dbReference>
<protein>
    <submittedName>
        <fullName evidence="6">3-hydroxyacyl-CoA dehydrogenase NAD-binding domain-containing protein</fullName>
    </submittedName>
</protein>
<gene>
    <name evidence="6" type="ORF">LSG31_01600</name>
</gene>
<proteinExistence type="inferred from homology"/>
<evidence type="ECO:0000259" key="4">
    <source>
        <dbReference type="Pfam" id="PF00725"/>
    </source>
</evidence>
<comment type="pathway">
    <text evidence="1">Lipid metabolism; butanoate metabolism.</text>
</comment>
<dbReference type="InterPro" id="IPR006180">
    <property type="entry name" value="3-OHacyl-CoA_DH_CS"/>
</dbReference>
<dbReference type="InterPro" id="IPR022694">
    <property type="entry name" value="3-OHacyl-CoA_DH"/>
</dbReference>
<name>A0ABY4CKG1_9BACL</name>
<dbReference type="Pfam" id="PF00725">
    <property type="entry name" value="3HCDH"/>
    <property type="match status" value="1"/>
</dbReference>
<dbReference type="Pfam" id="PF02737">
    <property type="entry name" value="3HCDH_N"/>
    <property type="match status" value="1"/>
</dbReference>
<dbReference type="InterPro" id="IPR006176">
    <property type="entry name" value="3-OHacyl-CoA_DH_NAD-bd"/>
</dbReference>
<evidence type="ECO:0000256" key="2">
    <source>
        <dbReference type="ARBA" id="ARBA00009463"/>
    </source>
</evidence>
<dbReference type="InterPro" id="IPR036291">
    <property type="entry name" value="NAD(P)-bd_dom_sf"/>
</dbReference>
<dbReference type="PIRSF" id="PIRSF000105">
    <property type="entry name" value="HCDH"/>
    <property type="match status" value="1"/>
</dbReference>
<reference evidence="6" key="1">
    <citation type="submission" date="2021-12" db="EMBL/GenBank/DDBJ databases">
        <title>Alicyclobacillaceae gen. nov., sp. nov., isolated from chalcocite enrichment system.</title>
        <authorList>
            <person name="Jiang Z."/>
        </authorList>
    </citation>
    <scope>NUCLEOTIDE SEQUENCE</scope>
    <source>
        <strain evidence="6">MYW30-H2</strain>
    </source>
</reference>
<dbReference type="Gene3D" id="1.10.1040.10">
    <property type="entry name" value="N-(1-d-carboxylethyl)-l-norvaline Dehydrogenase, domain 2"/>
    <property type="match status" value="1"/>
</dbReference>
<feature type="domain" description="3-hydroxyacyl-CoA dehydrogenase NAD binding" evidence="5">
    <location>
        <begin position="5"/>
        <end position="183"/>
    </location>
</feature>
<dbReference type="InterPro" id="IPR006108">
    <property type="entry name" value="3HC_DH_C"/>
</dbReference>
<dbReference type="PANTHER" id="PTHR48075:SF5">
    <property type="entry name" value="3-HYDROXYBUTYRYL-COA DEHYDROGENASE"/>
    <property type="match status" value="1"/>
</dbReference>
<keyword evidence="3" id="KW-0560">Oxidoreductase</keyword>
<keyword evidence="7" id="KW-1185">Reference proteome</keyword>